<dbReference type="InterPro" id="IPR036942">
    <property type="entry name" value="Beta-barrel_TonB_sf"/>
</dbReference>
<dbReference type="Proteomes" id="UP000326367">
    <property type="component" value="Unassembled WGS sequence"/>
</dbReference>
<dbReference type="Gene3D" id="2.40.170.20">
    <property type="entry name" value="TonB-dependent receptor, beta-barrel domain"/>
    <property type="match status" value="1"/>
</dbReference>
<dbReference type="Pfam" id="PF00593">
    <property type="entry name" value="TonB_dep_Rec_b-barrel"/>
    <property type="match status" value="1"/>
</dbReference>
<dbReference type="Pfam" id="PF07715">
    <property type="entry name" value="Plug"/>
    <property type="match status" value="1"/>
</dbReference>
<dbReference type="PROSITE" id="PS52016">
    <property type="entry name" value="TONB_DEPENDENT_REC_3"/>
    <property type="match status" value="1"/>
</dbReference>
<evidence type="ECO:0000256" key="4">
    <source>
        <dbReference type="ARBA" id="ARBA00022692"/>
    </source>
</evidence>
<organism evidence="12 13">
    <name type="scientific">Stenotrophomonas cyclobalanopsidis</name>
    <dbReference type="NCBI Taxonomy" id="2771362"/>
    <lineage>
        <taxon>Bacteria</taxon>
        <taxon>Pseudomonadati</taxon>
        <taxon>Pseudomonadota</taxon>
        <taxon>Gammaproteobacteria</taxon>
        <taxon>Lysobacterales</taxon>
        <taxon>Lysobacteraceae</taxon>
        <taxon>Stenotrophomonas</taxon>
    </lineage>
</organism>
<feature type="domain" description="TonB-dependent receptor plug" evidence="11">
    <location>
        <begin position="65"/>
        <end position="153"/>
    </location>
</feature>
<dbReference type="EMBL" id="VYKI01000005">
    <property type="protein sequence ID" value="KAA9001497.1"/>
    <property type="molecule type" value="Genomic_DNA"/>
</dbReference>
<keyword evidence="4 8" id="KW-0812">Transmembrane</keyword>
<keyword evidence="7 8" id="KW-0998">Cell outer membrane</keyword>
<evidence type="ECO:0000313" key="12">
    <source>
        <dbReference type="EMBL" id="KAA9001497.1"/>
    </source>
</evidence>
<evidence type="ECO:0000256" key="6">
    <source>
        <dbReference type="ARBA" id="ARBA00023136"/>
    </source>
</evidence>
<proteinExistence type="inferred from homology"/>
<keyword evidence="13" id="KW-1185">Reference proteome</keyword>
<comment type="similarity">
    <text evidence="8 9">Belongs to the TonB-dependent receptor family.</text>
</comment>
<dbReference type="SUPFAM" id="SSF56935">
    <property type="entry name" value="Porins"/>
    <property type="match status" value="1"/>
</dbReference>
<evidence type="ECO:0000313" key="13">
    <source>
        <dbReference type="Proteomes" id="UP000326367"/>
    </source>
</evidence>
<evidence type="ECO:0000256" key="2">
    <source>
        <dbReference type="ARBA" id="ARBA00022448"/>
    </source>
</evidence>
<dbReference type="RefSeq" id="WP_150453917.1">
    <property type="nucleotide sequence ID" value="NZ_VYKI01000005.1"/>
</dbReference>
<dbReference type="InterPro" id="IPR000531">
    <property type="entry name" value="Beta-barrel_TonB"/>
</dbReference>
<comment type="subcellular location">
    <subcellularLocation>
        <location evidence="1 8">Cell outer membrane</location>
        <topology evidence="1 8">Multi-pass membrane protein</topology>
    </subcellularLocation>
</comment>
<gene>
    <name evidence="12" type="ORF">FJU31_05905</name>
</gene>
<keyword evidence="6 8" id="KW-0472">Membrane</keyword>
<dbReference type="InterPro" id="IPR039426">
    <property type="entry name" value="TonB-dep_rcpt-like"/>
</dbReference>
<dbReference type="InterPro" id="IPR037066">
    <property type="entry name" value="Plug_dom_sf"/>
</dbReference>
<evidence type="ECO:0000259" key="11">
    <source>
        <dbReference type="Pfam" id="PF07715"/>
    </source>
</evidence>
<evidence type="ECO:0000259" key="10">
    <source>
        <dbReference type="Pfam" id="PF00593"/>
    </source>
</evidence>
<feature type="domain" description="TonB-dependent receptor-like beta-barrel" evidence="10">
    <location>
        <begin position="257"/>
        <end position="690"/>
    </location>
</feature>
<dbReference type="Gene3D" id="2.170.130.10">
    <property type="entry name" value="TonB-dependent receptor, plug domain"/>
    <property type="match status" value="1"/>
</dbReference>
<name>A0ABQ6T3E4_9GAMM</name>
<reference evidence="12 13" key="1">
    <citation type="journal article" date="2020" name="Antonie Van Leeuwenhoek">
        <title>Stenotrophomonas cyclobalanopsidis sp. nov., isolated from the leaf spot disease of Cyclobalanopsis patelliformis.</title>
        <authorList>
            <person name="Bian D.R."/>
            <person name="Xue H."/>
            <person name="Piao C.G."/>
            <person name="Li Y."/>
        </authorList>
    </citation>
    <scope>NUCLEOTIDE SEQUENCE [LARGE SCALE GENOMIC DNA]</scope>
    <source>
        <strain evidence="12 13">TPQG1-4</strain>
    </source>
</reference>
<evidence type="ECO:0000256" key="8">
    <source>
        <dbReference type="PROSITE-ProRule" id="PRU01360"/>
    </source>
</evidence>
<evidence type="ECO:0000256" key="1">
    <source>
        <dbReference type="ARBA" id="ARBA00004571"/>
    </source>
</evidence>
<dbReference type="InterPro" id="IPR012910">
    <property type="entry name" value="Plug_dom"/>
</dbReference>
<keyword evidence="5 9" id="KW-0798">TonB box</keyword>
<evidence type="ECO:0000256" key="3">
    <source>
        <dbReference type="ARBA" id="ARBA00022452"/>
    </source>
</evidence>
<accession>A0ABQ6T3E4</accession>
<sequence length="728" mass="80865">MQTDPAGSPRRSLAASLALGISLLADTGYAQPAEPPARDTRATDLQTVKVTGPSQTDLRREDPTLRISIGREDILRHHDDRLGSVLRRLPGVTVTAEGIRMRGLGGDHVQILIDGDPAPAGFSIDSIAPELVERIEILPTAVAEYSTRSIAGTINIVLRRNDGARQRTLKISAGQSGADITPAATLLLSGKRQALAWSVSATASAPKERLDAVIEDQASDALEERLYLRRTGERYVGQTSTFNVAPKLTWTLGDRDEVSWNNLQQYRKEAWTRERNEVVLDGGPSDYPRNRWINDSRTWTSKSDGQWKRQIGERDTLDVKFGVMHFSRDVDFAFLGYAPDGSFALDRSVRTRATHTAYSSTGKYVSGFSDRHDLAFGWDAGYTDRNERRVQRDRAGNGSPLDLIEDDYRADIRRLALYAQDQWRTSPRLQTYLGLRWEGLDTAVGSRTSGILRSRSNVFSPIAQWVFKPSSSSKDQFRFGLARTFNAPQPWQLLPRRYSVNNGNGPTNPDQQGNPALRPEIAWGMDASYEHYLGKDGLVSLGAYARRVDDVILRSLSVQDGLWISTPYNAGRAQTHGLTLDTRFALADLLRTDMDLQITANLTRNWSRVASVPGPDNRLADQTPLSGNVGLHWQASKRFSSSVDYSYSGGGTNRLSAEWARASTPERTLDVAADWKLDEASRLNLSLSNVLQQRQGSRTVYRDAVGTVSRYTGSDSRMGIKVQYEKTL</sequence>
<keyword evidence="2 8" id="KW-0813">Transport</keyword>
<dbReference type="PANTHER" id="PTHR40980">
    <property type="entry name" value="PLUG DOMAIN-CONTAINING PROTEIN"/>
    <property type="match status" value="1"/>
</dbReference>
<evidence type="ECO:0000256" key="9">
    <source>
        <dbReference type="RuleBase" id="RU003357"/>
    </source>
</evidence>
<protein>
    <submittedName>
        <fullName evidence="12">Outer membrane beta-barrel protein</fullName>
    </submittedName>
</protein>
<evidence type="ECO:0000256" key="7">
    <source>
        <dbReference type="ARBA" id="ARBA00023237"/>
    </source>
</evidence>
<evidence type="ECO:0000256" key="5">
    <source>
        <dbReference type="ARBA" id="ARBA00023077"/>
    </source>
</evidence>
<comment type="caution">
    <text evidence="12">The sequence shown here is derived from an EMBL/GenBank/DDBJ whole genome shotgun (WGS) entry which is preliminary data.</text>
</comment>
<keyword evidence="3 8" id="KW-1134">Transmembrane beta strand</keyword>
<dbReference type="PANTHER" id="PTHR40980:SF4">
    <property type="entry name" value="TONB-DEPENDENT RECEPTOR-LIKE BETA-BARREL DOMAIN-CONTAINING PROTEIN"/>
    <property type="match status" value="1"/>
</dbReference>